<name>A0A2V4V7V1_PAEBA</name>
<evidence type="ECO:0000313" key="4">
    <source>
        <dbReference type="Proteomes" id="UP000509327"/>
    </source>
</evidence>
<dbReference type="Proteomes" id="UP000247790">
    <property type="component" value="Unassembled WGS sequence"/>
</dbReference>
<dbReference type="EMBL" id="QJSW01000011">
    <property type="protein sequence ID" value="PYE47901.1"/>
    <property type="molecule type" value="Genomic_DNA"/>
</dbReference>
<gene>
    <name evidence="1" type="ORF">DFQ00_111200</name>
    <name evidence="2" type="ORF">HUB98_24275</name>
</gene>
<proteinExistence type="predicted"/>
<reference evidence="1 3" key="1">
    <citation type="submission" date="2018-06" db="EMBL/GenBank/DDBJ databases">
        <title>Genomic Encyclopedia of Type Strains, Phase III (KMG-III): the genomes of soil and plant-associated and newly described type strains.</title>
        <authorList>
            <person name="Whitman W."/>
        </authorList>
    </citation>
    <scope>NUCLEOTIDE SEQUENCE [LARGE SCALE GENOMIC DNA]</scope>
    <source>
        <strain evidence="1 3">CECT 7022</strain>
    </source>
</reference>
<accession>A0A2V4V7V1</accession>
<protein>
    <recommendedName>
        <fullName evidence="5">Lipoprotein</fullName>
    </recommendedName>
</protein>
<evidence type="ECO:0008006" key="5">
    <source>
        <dbReference type="Google" id="ProtNLM"/>
    </source>
</evidence>
<dbReference type="AlphaFoldDB" id="A0A2V4V7V1"/>
<keyword evidence="4" id="KW-1185">Reference proteome</keyword>
<organism evidence="1 3">
    <name type="scientific">Paenibacillus barcinonensis</name>
    <dbReference type="NCBI Taxonomy" id="198119"/>
    <lineage>
        <taxon>Bacteria</taxon>
        <taxon>Bacillati</taxon>
        <taxon>Bacillota</taxon>
        <taxon>Bacilli</taxon>
        <taxon>Bacillales</taxon>
        <taxon>Paenibacillaceae</taxon>
        <taxon>Paenibacillus</taxon>
    </lineage>
</organism>
<dbReference type="RefSeq" id="WP_110897806.1">
    <property type="nucleotide sequence ID" value="NZ_CP054614.1"/>
</dbReference>
<dbReference type="EMBL" id="CP054614">
    <property type="protein sequence ID" value="QKS59017.1"/>
    <property type="molecule type" value="Genomic_DNA"/>
</dbReference>
<dbReference type="OrthoDB" id="2060353at2"/>
<reference evidence="2 4" key="2">
    <citation type="submission" date="2020-06" db="EMBL/GenBank/DDBJ databases">
        <title>Complete genome of Paenibacillus barcinonensis KACC11450.</title>
        <authorList>
            <person name="Kim M."/>
            <person name="Park Y.-J."/>
            <person name="Shin J.-H."/>
        </authorList>
    </citation>
    <scope>NUCLEOTIDE SEQUENCE [LARGE SCALE GENOMIC DNA]</scope>
    <source>
        <strain evidence="2 4">KACC11450</strain>
    </source>
</reference>
<dbReference type="PROSITE" id="PS51257">
    <property type="entry name" value="PROKAR_LIPOPROTEIN"/>
    <property type="match status" value="1"/>
</dbReference>
<sequence>MYKLITLLIVVVLLGCSDNTLRSSEQNEAINDSPLKEELNEMYTYKAITEEAETLESSKFLDTGIMAGEESAKFRGSLLTLFGEPLYKSDNAEDAYYYLIEVSRDARKWYFTVYEGPSGTAIGYGEKENQANAREASEALLEKIKETTPSDFNEVIYYEDFDSKITYGCKNGECFYKEENE</sequence>
<evidence type="ECO:0000313" key="3">
    <source>
        <dbReference type="Proteomes" id="UP000247790"/>
    </source>
</evidence>
<dbReference type="Proteomes" id="UP000509327">
    <property type="component" value="Chromosome"/>
</dbReference>
<evidence type="ECO:0000313" key="1">
    <source>
        <dbReference type="EMBL" id="PYE47901.1"/>
    </source>
</evidence>
<evidence type="ECO:0000313" key="2">
    <source>
        <dbReference type="EMBL" id="QKS59017.1"/>
    </source>
</evidence>